<evidence type="ECO:0000313" key="2">
    <source>
        <dbReference type="EMBL" id="KAA0191419.1"/>
    </source>
</evidence>
<protein>
    <submittedName>
        <fullName evidence="2">Uncharacterized protein</fullName>
    </submittedName>
</protein>
<evidence type="ECO:0000313" key="3">
    <source>
        <dbReference type="Proteomes" id="UP000728185"/>
    </source>
</evidence>
<feature type="compositionally biased region" description="Polar residues" evidence="1">
    <location>
        <begin position="280"/>
        <end position="298"/>
    </location>
</feature>
<dbReference type="Proteomes" id="UP000728185">
    <property type="component" value="Unassembled WGS sequence"/>
</dbReference>
<evidence type="ECO:0000256" key="1">
    <source>
        <dbReference type="SAM" id="MobiDB-lite"/>
    </source>
</evidence>
<name>A0A8E0RYQ1_9TREM</name>
<dbReference type="AlphaFoldDB" id="A0A8E0RYQ1"/>
<organism evidence="2 3">
    <name type="scientific">Fasciolopsis buskii</name>
    <dbReference type="NCBI Taxonomy" id="27845"/>
    <lineage>
        <taxon>Eukaryota</taxon>
        <taxon>Metazoa</taxon>
        <taxon>Spiralia</taxon>
        <taxon>Lophotrochozoa</taxon>
        <taxon>Platyhelminthes</taxon>
        <taxon>Trematoda</taxon>
        <taxon>Digenea</taxon>
        <taxon>Plagiorchiida</taxon>
        <taxon>Echinostomata</taxon>
        <taxon>Echinostomatoidea</taxon>
        <taxon>Fasciolidae</taxon>
        <taxon>Fasciolopsis</taxon>
    </lineage>
</organism>
<gene>
    <name evidence="2" type="ORF">FBUS_03499</name>
</gene>
<keyword evidence="3" id="KW-1185">Reference proteome</keyword>
<feature type="region of interest" description="Disordered" evidence="1">
    <location>
        <begin position="280"/>
        <end position="329"/>
    </location>
</feature>
<comment type="caution">
    <text evidence="2">The sequence shown here is derived from an EMBL/GenBank/DDBJ whole genome shotgun (WGS) entry which is preliminary data.</text>
</comment>
<proteinExistence type="predicted"/>
<reference evidence="2" key="1">
    <citation type="submission" date="2019-05" db="EMBL/GenBank/DDBJ databases">
        <title>Annotation for the trematode Fasciolopsis buski.</title>
        <authorList>
            <person name="Choi Y.-J."/>
        </authorList>
    </citation>
    <scope>NUCLEOTIDE SEQUENCE</scope>
    <source>
        <strain evidence="2">HT</strain>
        <tissue evidence="2">Whole worm</tissue>
    </source>
</reference>
<accession>A0A8E0RYQ1</accession>
<sequence length="541" mass="60926">MSISQTAQHFRPPWATNNGYEISLQSRCEKKTDYSKLASQSQRRFCVQTQTTGSDQNRHLGDDLEVERHIIAFCNSVPTAAGVRASKCAETQTEQIFTEKNPGKKNNPLITTYQCTPVYLFKVGSTSKWSKDSKRLNTIKNRPPFYPPGPTTTPSNFSLYPFGSMPNFNRLDRIRQTRDLYSRPETRNSMFRNKGERSKSIPNLTKYAATTATPIRPSNHTYTAPSLNSSTNTIDVGRTEGVKLSTSSSRLLSRSMLSMKNVGVSKTTHNRSHERPFWSTLNVTNSPESSINESNLSFRHTGGGLGDRMTKRNVEGKPPVPETAGLSSVRDERRAVSLSHLSLAGTERSYPSVVSRVASQGHLKQLYELQDELQHIIDQADGAVQTRKLVSTTVHHPTRAECASEKMTTQCSKECADSTHYKSASDTDWKSQKVKPREGYHTEKIIRIDNPDNERNGHLTFAPSKHISILNLTREYTVRLVVHSPGSHGYAATVETTGYEQPLNLLKGRIIYDLTYRPLNSQPWWWNREDVSNVRFALDLV</sequence>
<dbReference type="EMBL" id="LUCM01006349">
    <property type="protein sequence ID" value="KAA0191419.1"/>
    <property type="molecule type" value="Genomic_DNA"/>
</dbReference>